<dbReference type="Proteomes" id="UP000292423">
    <property type="component" value="Unassembled WGS sequence"/>
</dbReference>
<accession>A0A4Q7ZDJ8</accession>
<organism evidence="1 2">
    <name type="scientific">Fluviicoccus keumensis</name>
    <dbReference type="NCBI Taxonomy" id="1435465"/>
    <lineage>
        <taxon>Bacteria</taxon>
        <taxon>Pseudomonadati</taxon>
        <taxon>Pseudomonadota</taxon>
        <taxon>Gammaproteobacteria</taxon>
        <taxon>Moraxellales</taxon>
        <taxon>Moraxellaceae</taxon>
        <taxon>Fluviicoccus</taxon>
    </lineage>
</organism>
<sequence>MDDLQTRLQAFCHAKKIRGKGPLAVVLHLTRYAKEKGLPLDAAQLVTEGSGQVLGLGKGAVQKVLNDYGIKLVLAEEGGRTSRGSLGYMKDYVAFLNSLQADGLADMAAVEGWWIERVREHFSAKPFRLKFDPAKSMQAIIQDLLAQAKKRQQESSGTMYQGAMLQHLVGAKLTLAMPELTIEHHGASVADQVSGRSGDFVIDNTIIHITTSPGEAVVRKCLENINAGAKPIILTLADGVTVAKGLAAYLDLAGRIDIMDAEQFLAANLHELSLFKTAARWDTLQKLVEVYNQIVEKHETDPSLRIDAG</sequence>
<keyword evidence="2" id="KW-1185">Reference proteome</keyword>
<dbReference type="Pfam" id="PF16280">
    <property type="entry name" value="DUF4928"/>
    <property type="match status" value="1"/>
</dbReference>
<dbReference type="RefSeq" id="WP_130411174.1">
    <property type="nucleotide sequence ID" value="NZ_SHKX01000010.1"/>
</dbReference>
<proteinExistence type="predicted"/>
<evidence type="ECO:0000313" key="1">
    <source>
        <dbReference type="EMBL" id="RZU47969.1"/>
    </source>
</evidence>
<reference evidence="1 2" key="1">
    <citation type="submission" date="2019-02" db="EMBL/GenBank/DDBJ databases">
        <title>Genomic Encyclopedia of Type Strains, Phase IV (KMG-IV): sequencing the most valuable type-strain genomes for metagenomic binning, comparative biology and taxonomic classification.</title>
        <authorList>
            <person name="Goeker M."/>
        </authorList>
    </citation>
    <scope>NUCLEOTIDE SEQUENCE [LARGE SCALE GENOMIC DNA]</scope>
    <source>
        <strain evidence="1 2">DSM 105135</strain>
    </source>
</reference>
<gene>
    <name evidence="1" type="ORF">EV700_0938</name>
</gene>
<dbReference type="EMBL" id="SHKX01000010">
    <property type="protein sequence ID" value="RZU47969.1"/>
    <property type="molecule type" value="Genomic_DNA"/>
</dbReference>
<comment type="caution">
    <text evidence="1">The sequence shown here is derived from an EMBL/GenBank/DDBJ whole genome shotgun (WGS) entry which is preliminary data.</text>
</comment>
<name>A0A4Q7ZDJ8_9GAMM</name>
<dbReference type="OrthoDB" id="4351134at2"/>
<protein>
    <submittedName>
        <fullName evidence="1">Uncharacterized protein DUF4928</fullName>
    </submittedName>
</protein>
<dbReference type="AlphaFoldDB" id="A0A4Q7ZDJ8"/>
<evidence type="ECO:0000313" key="2">
    <source>
        <dbReference type="Proteomes" id="UP000292423"/>
    </source>
</evidence>
<dbReference type="InterPro" id="IPR032564">
    <property type="entry name" value="DUF4928"/>
</dbReference>